<comment type="caution">
    <text evidence="1">The sequence shown here is derived from an EMBL/GenBank/DDBJ whole genome shotgun (WGS) entry which is preliminary data.</text>
</comment>
<gene>
    <name evidence="1" type="ORF">EHT25_01115</name>
</gene>
<accession>A0A3P1BZ75</accession>
<sequence length="68" mass="8061">MAKKLLYKQLKEKVGISVDTTVFPLEVQVTLKYISRKAEKAKFHLHDQFYDFGAKLSWLVNKIYRIWG</sequence>
<protein>
    <submittedName>
        <fullName evidence="1">Uncharacterized protein</fullName>
    </submittedName>
</protein>
<proteinExistence type="predicted"/>
<reference evidence="1 2" key="1">
    <citation type="submission" date="2018-11" db="EMBL/GenBank/DDBJ databases">
        <authorList>
            <person name="Zhou Z."/>
            <person name="Wang G."/>
        </authorList>
    </citation>
    <scope>NUCLEOTIDE SEQUENCE [LARGE SCALE GENOMIC DNA]</scope>
    <source>
        <strain evidence="1 2">KCTC52004</strain>
    </source>
</reference>
<dbReference type="AlphaFoldDB" id="A0A3P1BZ75"/>
<name>A0A3P1BZ75_9BACT</name>
<evidence type="ECO:0000313" key="2">
    <source>
        <dbReference type="Proteomes" id="UP000271925"/>
    </source>
</evidence>
<keyword evidence="2" id="KW-1185">Reference proteome</keyword>
<dbReference type="Proteomes" id="UP000271925">
    <property type="component" value="Unassembled WGS sequence"/>
</dbReference>
<dbReference type="RefSeq" id="WP_124869373.1">
    <property type="nucleotide sequence ID" value="NZ_RQJO01000007.1"/>
</dbReference>
<evidence type="ECO:0000313" key="1">
    <source>
        <dbReference type="EMBL" id="RRB06435.1"/>
    </source>
</evidence>
<organism evidence="1 2">
    <name type="scientific">Larkinella rosea</name>
    <dbReference type="NCBI Taxonomy" id="2025312"/>
    <lineage>
        <taxon>Bacteria</taxon>
        <taxon>Pseudomonadati</taxon>
        <taxon>Bacteroidota</taxon>
        <taxon>Cytophagia</taxon>
        <taxon>Cytophagales</taxon>
        <taxon>Spirosomataceae</taxon>
        <taxon>Larkinella</taxon>
    </lineage>
</organism>
<dbReference type="EMBL" id="RQJO01000007">
    <property type="protein sequence ID" value="RRB06435.1"/>
    <property type="molecule type" value="Genomic_DNA"/>
</dbReference>